<name>A0AAN9YQT5_9PEZI</name>
<evidence type="ECO:0000313" key="6">
    <source>
        <dbReference type="EMBL" id="KAK7755508.1"/>
    </source>
</evidence>
<feature type="repeat" description="ANK" evidence="3">
    <location>
        <begin position="1127"/>
        <end position="1159"/>
    </location>
</feature>
<keyword evidence="4" id="KW-1133">Transmembrane helix</keyword>
<dbReference type="InterPro" id="IPR036770">
    <property type="entry name" value="Ankyrin_rpt-contain_sf"/>
</dbReference>
<dbReference type="Pfam" id="PF12796">
    <property type="entry name" value="Ank_2"/>
    <property type="match status" value="1"/>
</dbReference>
<evidence type="ECO:0000256" key="2">
    <source>
        <dbReference type="ARBA" id="ARBA00023043"/>
    </source>
</evidence>
<feature type="transmembrane region" description="Helical" evidence="4">
    <location>
        <begin position="59"/>
        <end position="81"/>
    </location>
</feature>
<dbReference type="PROSITE" id="PS50297">
    <property type="entry name" value="ANK_REP_REGION"/>
    <property type="match status" value="1"/>
</dbReference>
<keyword evidence="4" id="KW-0472">Membrane</keyword>
<dbReference type="EMBL" id="JAKJXP020000012">
    <property type="protein sequence ID" value="KAK7755508.1"/>
    <property type="molecule type" value="Genomic_DNA"/>
</dbReference>
<feature type="repeat" description="ANK" evidence="3">
    <location>
        <begin position="1094"/>
        <end position="1126"/>
    </location>
</feature>
<evidence type="ECO:0000256" key="3">
    <source>
        <dbReference type="PROSITE-ProRule" id="PRU00023"/>
    </source>
</evidence>
<feature type="transmembrane region" description="Helical" evidence="4">
    <location>
        <begin position="195"/>
        <end position="222"/>
    </location>
</feature>
<keyword evidence="7" id="KW-1185">Reference proteome</keyword>
<gene>
    <name evidence="6" type="ORF">SLS62_002440</name>
</gene>
<evidence type="ECO:0000256" key="5">
    <source>
        <dbReference type="SAM" id="SignalP"/>
    </source>
</evidence>
<dbReference type="PANTHER" id="PTHR24198:SF165">
    <property type="entry name" value="ANKYRIN REPEAT-CONTAINING PROTEIN-RELATED"/>
    <property type="match status" value="1"/>
</dbReference>
<dbReference type="PROSITE" id="PS50088">
    <property type="entry name" value="ANK_REPEAT"/>
    <property type="match status" value="2"/>
</dbReference>
<organism evidence="6 7">
    <name type="scientific">Diatrype stigma</name>
    <dbReference type="NCBI Taxonomy" id="117547"/>
    <lineage>
        <taxon>Eukaryota</taxon>
        <taxon>Fungi</taxon>
        <taxon>Dikarya</taxon>
        <taxon>Ascomycota</taxon>
        <taxon>Pezizomycotina</taxon>
        <taxon>Sordariomycetes</taxon>
        <taxon>Xylariomycetidae</taxon>
        <taxon>Xylariales</taxon>
        <taxon>Diatrypaceae</taxon>
        <taxon>Diatrype</taxon>
    </lineage>
</organism>
<dbReference type="Proteomes" id="UP001320420">
    <property type="component" value="Unassembled WGS sequence"/>
</dbReference>
<protein>
    <submittedName>
        <fullName evidence="6">Uncharacterized protein</fullName>
    </submittedName>
</protein>
<evidence type="ECO:0000256" key="4">
    <source>
        <dbReference type="SAM" id="Phobius"/>
    </source>
</evidence>
<feature type="transmembrane region" description="Helical" evidence="4">
    <location>
        <begin position="237"/>
        <end position="256"/>
    </location>
</feature>
<evidence type="ECO:0000313" key="7">
    <source>
        <dbReference type="Proteomes" id="UP001320420"/>
    </source>
</evidence>
<comment type="caution">
    <text evidence="6">The sequence shown here is derived from an EMBL/GenBank/DDBJ whole genome shotgun (WGS) entry which is preliminary data.</text>
</comment>
<evidence type="ECO:0000256" key="1">
    <source>
        <dbReference type="ARBA" id="ARBA00022737"/>
    </source>
</evidence>
<dbReference type="InterPro" id="IPR002110">
    <property type="entry name" value="Ankyrin_rpt"/>
</dbReference>
<reference evidence="6 7" key="1">
    <citation type="submission" date="2024-02" db="EMBL/GenBank/DDBJ databases">
        <title>De novo assembly and annotation of 12 fungi associated with fruit tree decline syndrome in Ontario, Canada.</title>
        <authorList>
            <person name="Sulman M."/>
            <person name="Ellouze W."/>
            <person name="Ilyukhin E."/>
        </authorList>
    </citation>
    <scope>NUCLEOTIDE SEQUENCE [LARGE SCALE GENOMIC DNA]</scope>
    <source>
        <strain evidence="6 7">M11/M66-122</strain>
    </source>
</reference>
<dbReference type="PANTHER" id="PTHR24198">
    <property type="entry name" value="ANKYRIN REPEAT AND PROTEIN KINASE DOMAIN-CONTAINING PROTEIN"/>
    <property type="match status" value="1"/>
</dbReference>
<proteinExistence type="predicted"/>
<dbReference type="SMART" id="SM00248">
    <property type="entry name" value="ANK"/>
    <property type="match status" value="9"/>
</dbReference>
<sequence length="1320" mass="148614">MATCLIYFVILGLVGSAQAGDDLSDFSNNLATDLGPLLSLFGDSITVQYLSESTSFLDYFIFAMAPIGIITAIVSTIRVCGSSSLRAFIGRSQEGEASIEAALCTSTSRDVCEMFNKGGITRVLGRPTILELIHDPRSQEREGLSLFRSYLNAANSSEWRRMAPTTKQSPDSQTEILAPTPNLSLNVGIIQRKRWVFFAVAATGLLLQSFTIALAGVGVWVFNWSLTDGAGGAARDYAPTMFILGTILLSAELMWLQPGPQVIGDQSFDPFAFFERGDKNLKIWTSSTKDLSKRYEFHTWITISAVLVGYIMQFIGLRGMVAWISITQLGVTAIMSLLRGMLRAQRLNKNDNELGGMPDLVARRELDWLAFQLVKRSNDKFDPDQDPAEEYKRARIVAARTLHKPYAQPELDLWLGPDTVQLDDGIIDVSQKEEYSDLVEIRHADEGSAQGKRETVRVFGWDLVHQELVSSSRGQGNIQSATSQGGQVLYPSVSIQYVWTEQSLLELCMQELFTALITSLLKLVGVGETNIDERRGHARLANPVVTEVARAFTETGLGSNSDAFMCLLPALGEQGLPTQDRLLDGLYKEAQTYHQQSNWARTEILLQWVCERCIEARLHGRIPALMTFDDTMAMRAFRDLIELYRLSLANYFAAGQQDEKRRAFGADGISWMQERYKHVPDAGIKAIIELYIYVRDTIRTENNEDRVKREFIKAIRERRQRDALRWLCFIATNDIHTDPRLAAAFPLCVRNEWDYMAQLLLTMKADPNGQDEEGRTALSHSAELGLNRWVDRFIQLDIDLNIPDKTSWEWATKAFRNTTVSPETKYYWGSVPKVRTIRDNKEWGKTPFDWAVEGKQLKTILDLAKTNKTPPDNASLLMAVERGDESMVRFLVDNDFDSQGALHVVMTTGNESMLRLLLELKAGSEGEIEFEPPGGDCVPKVSYYYAMWEKLTALARAVSSREMDLVRRFLKADCYKDGRAILWALRNKDVAMLRLLLENGVSQKGVRLYSPNFPPITFAATTGQLEALELLIENDPAEMTNTATMSSGGWIYWGVDQGSGEKVQTQPLGFAAWFGQEAAVRLLVEKGAFIDFGYNMQPLRAAVKNRHANIALYLLEHGANIDCKGRLGRTILESAVADGLTDMVVLLLKNGGNARYRNDAGFLFKQDNILYHRTDEGDTLLWTAVWNGRQSTVKLLLNIEEYDALGELQNDNYYGTLERRRLHSHDNMRARIMSRAGSASDDEEEVQSKERTWLRMEEELEKEMVNVRECLEILHDFRTQHGLPDPPTYDDMHFFAPEYLIDGQVLQMLKTQAAKGGGQL</sequence>
<keyword evidence="5" id="KW-0732">Signal</keyword>
<keyword evidence="4" id="KW-0812">Transmembrane</keyword>
<feature type="chain" id="PRO_5043049244" evidence="5">
    <location>
        <begin position="20"/>
        <end position="1320"/>
    </location>
</feature>
<keyword evidence="1" id="KW-0677">Repeat</keyword>
<dbReference type="SUPFAM" id="SSF48403">
    <property type="entry name" value="Ankyrin repeat"/>
    <property type="match status" value="2"/>
</dbReference>
<dbReference type="Gene3D" id="1.25.40.20">
    <property type="entry name" value="Ankyrin repeat-containing domain"/>
    <property type="match status" value="2"/>
</dbReference>
<accession>A0AAN9YQT5</accession>
<feature type="transmembrane region" description="Helical" evidence="4">
    <location>
        <begin position="297"/>
        <end position="315"/>
    </location>
</feature>
<keyword evidence="2 3" id="KW-0040">ANK repeat</keyword>
<feature type="signal peptide" evidence="5">
    <location>
        <begin position="1"/>
        <end position="19"/>
    </location>
</feature>